<evidence type="ECO:0000256" key="2">
    <source>
        <dbReference type="ARBA" id="ARBA00010961"/>
    </source>
</evidence>
<comment type="similarity">
    <text evidence="2">Belongs to the transposase mutator family.</text>
</comment>
<dbReference type="GO" id="GO:0004803">
    <property type="term" value="F:transposase activity"/>
    <property type="evidence" value="ECO:0007669"/>
    <property type="project" value="InterPro"/>
</dbReference>
<evidence type="ECO:0000256" key="6">
    <source>
        <dbReference type="SAM" id="MobiDB-lite"/>
    </source>
</evidence>
<dbReference type="EMBL" id="AP022870">
    <property type="protein sequence ID" value="BCB74254.1"/>
    <property type="molecule type" value="Genomic_DNA"/>
</dbReference>
<evidence type="ECO:0000256" key="4">
    <source>
        <dbReference type="ARBA" id="ARBA00023125"/>
    </source>
</evidence>
<organism evidence="8 9">
    <name type="scientific">Phytohabitans flavus</name>
    <dbReference type="NCBI Taxonomy" id="1076124"/>
    <lineage>
        <taxon>Bacteria</taxon>
        <taxon>Bacillati</taxon>
        <taxon>Actinomycetota</taxon>
        <taxon>Actinomycetes</taxon>
        <taxon>Micromonosporales</taxon>
        <taxon>Micromonosporaceae</taxon>
    </lineage>
</organism>
<dbReference type="Proteomes" id="UP000502508">
    <property type="component" value="Chromosome"/>
</dbReference>
<dbReference type="GO" id="GO:0003677">
    <property type="term" value="F:DNA binding"/>
    <property type="evidence" value="ECO:0007669"/>
    <property type="project" value="UniProtKB-KW"/>
</dbReference>
<dbReference type="AlphaFoldDB" id="A0A6F8XUG4"/>
<sequence length="456" mass="49597">MDMANGKHLVDGSGLAGVSARETVNEMVAAGLLDDLMDRVDAGGLALTGEGGLLPELVKAVLERGLAAELTGHLGYEKGDPAGRGSPNSRNGHSAKTIATEAGDVTLAVPRDRAGTFEPRLVPKGARRAGGLDEMIISLYAGGMTVRDIGHHLHRTLGTELSHETISKITDSVLDEVKAWQSRPLEEIYPIIYLDALVVKVRDGHTVKNRAAHIAVGVDLDGVKHVLGIWVQAAEGAKFWAGVCAELRNRGVRDTLIVCCDGLTGFPEAIEATWPQTTVQTCTVHLIRAAMRFVSYQDRKKVTAALKLIYTAPTAEAAEAELMAFAESPLGRRYPAAVQTWQHAWERFIPFLAFPPEVRKIIYTTNAIESLNYQLRKVTKNRGHFPNDDAAIKLLWLAIRDIEDKRARARAKERGLPAAQRRAAGRLVEGATVTGWRQALGALALHYPDRLGPYIN</sequence>
<keyword evidence="9" id="KW-1185">Reference proteome</keyword>
<feature type="region of interest" description="Disordered" evidence="6">
    <location>
        <begin position="74"/>
        <end position="94"/>
    </location>
</feature>
<dbReference type="NCBIfam" id="NF033543">
    <property type="entry name" value="transpos_IS256"/>
    <property type="match status" value="1"/>
</dbReference>
<evidence type="ECO:0000256" key="1">
    <source>
        <dbReference type="ARBA" id="ARBA00002190"/>
    </source>
</evidence>
<evidence type="ECO:0000256" key="5">
    <source>
        <dbReference type="ARBA" id="ARBA00023172"/>
    </source>
</evidence>
<accession>A0A6F8XUG4</accession>
<dbReference type="PANTHER" id="PTHR33217:SF8">
    <property type="entry name" value="MUTATOR FAMILY TRANSPOSASE"/>
    <property type="match status" value="1"/>
</dbReference>
<dbReference type="PROSITE" id="PS01007">
    <property type="entry name" value="TRANSPOSASE_MUTATOR"/>
    <property type="match status" value="1"/>
</dbReference>
<proteinExistence type="inferred from homology"/>
<keyword evidence="5" id="KW-0233">DNA recombination</keyword>
<evidence type="ECO:0000313" key="9">
    <source>
        <dbReference type="Proteomes" id="UP000502508"/>
    </source>
</evidence>
<gene>
    <name evidence="8" type="primary">tnpA_2</name>
    <name evidence="7" type="synonym">tnpA_1</name>
    <name evidence="7" type="ORF">Pflav_006640</name>
    <name evidence="8" type="ORF">Pflav_037910</name>
</gene>
<evidence type="ECO:0000313" key="8">
    <source>
        <dbReference type="EMBL" id="BCB77381.1"/>
    </source>
</evidence>
<dbReference type="PANTHER" id="PTHR33217">
    <property type="entry name" value="TRANSPOSASE FOR INSERTION SEQUENCE ELEMENT IS1081"/>
    <property type="match status" value="1"/>
</dbReference>
<dbReference type="KEGG" id="pfla:Pflav_006640"/>
<reference evidence="8 9" key="1">
    <citation type="submission" date="2020-03" db="EMBL/GenBank/DDBJ databases">
        <title>Whole genome shotgun sequence of Phytohabitans flavus NBRC 107702.</title>
        <authorList>
            <person name="Komaki H."/>
            <person name="Tamura T."/>
        </authorList>
    </citation>
    <scope>NUCLEOTIDE SEQUENCE [LARGE SCALE GENOMIC DNA]</scope>
    <source>
        <strain evidence="8 9">NBRC 107702</strain>
    </source>
</reference>
<protein>
    <submittedName>
        <fullName evidence="8">IS256 family transposase</fullName>
    </submittedName>
</protein>
<dbReference type="EMBL" id="AP022870">
    <property type="protein sequence ID" value="BCB77381.1"/>
    <property type="molecule type" value="Genomic_DNA"/>
</dbReference>
<evidence type="ECO:0000256" key="3">
    <source>
        <dbReference type="ARBA" id="ARBA00022578"/>
    </source>
</evidence>
<dbReference type="GO" id="GO:0006313">
    <property type="term" value="P:DNA transposition"/>
    <property type="evidence" value="ECO:0007669"/>
    <property type="project" value="InterPro"/>
</dbReference>
<dbReference type="InterPro" id="IPR001207">
    <property type="entry name" value="Transposase_mutator"/>
</dbReference>
<dbReference type="KEGG" id="pfla:Pflav_037910"/>
<name>A0A6F8XUG4_9ACTN</name>
<dbReference type="Pfam" id="PF00872">
    <property type="entry name" value="Transposase_mut"/>
    <property type="match status" value="1"/>
</dbReference>
<keyword evidence="4" id="KW-0238">DNA-binding</keyword>
<comment type="function">
    <text evidence="1">Required for the transposition of the insertion element.</text>
</comment>
<reference evidence="8 9" key="2">
    <citation type="submission" date="2020-03" db="EMBL/GenBank/DDBJ databases">
        <authorList>
            <person name="Ichikawa N."/>
            <person name="Kimura A."/>
            <person name="Kitahashi Y."/>
            <person name="Uohara A."/>
        </authorList>
    </citation>
    <scope>NUCLEOTIDE SEQUENCE [LARGE SCALE GENOMIC DNA]</scope>
    <source>
        <strain evidence="8 9">NBRC 107702</strain>
    </source>
</reference>
<evidence type="ECO:0000313" key="7">
    <source>
        <dbReference type="EMBL" id="BCB74254.1"/>
    </source>
</evidence>
<keyword evidence="3" id="KW-0815">Transposition</keyword>